<dbReference type="RefSeq" id="WP_015746481.1">
    <property type="nucleotide sequence ID" value="NC_013235.1"/>
</dbReference>
<dbReference type="AlphaFoldDB" id="C8XCK2"/>
<dbReference type="InParanoid" id="C8XCK2"/>
<dbReference type="OrthoDB" id="3543412at2"/>
<evidence type="ECO:0000313" key="2">
    <source>
        <dbReference type="EMBL" id="ACV77567.1"/>
    </source>
</evidence>
<feature type="transmembrane region" description="Helical" evidence="1">
    <location>
        <begin position="71"/>
        <end position="93"/>
    </location>
</feature>
<gene>
    <name evidence="2" type="ordered locus">Namu_1160</name>
</gene>
<evidence type="ECO:0000313" key="3">
    <source>
        <dbReference type="Proteomes" id="UP000002218"/>
    </source>
</evidence>
<accession>C8XCK2</accession>
<dbReference type="EMBL" id="CP001737">
    <property type="protein sequence ID" value="ACV77567.1"/>
    <property type="molecule type" value="Genomic_DNA"/>
</dbReference>
<keyword evidence="1" id="KW-0812">Transmembrane</keyword>
<keyword evidence="1" id="KW-1133">Transmembrane helix</keyword>
<dbReference type="PANTHER" id="PTHR38441:SF1">
    <property type="entry name" value="MEMBRANE PROTEIN"/>
    <property type="match status" value="1"/>
</dbReference>
<dbReference type="HOGENOM" id="CLU_123372_1_0_11"/>
<dbReference type="STRING" id="479431.Namu_1160"/>
<name>C8XCK2_NAKMY</name>
<keyword evidence="1" id="KW-0472">Membrane</keyword>
<organism evidence="2 3">
    <name type="scientific">Nakamurella multipartita (strain ATCC 700099 / DSM 44233 / CIP 104796 / JCM 9543 / NBRC 105858 / Y-104)</name>
    <name type="common">Microsphaera multipartita</name>
    <dbReference type="NCBI Taxonomy" id="479431"/>
    <lineage>
        <taxon>Bacteria</taxon>
        <taxon>Bacillati</taxon>
        <taxon>Actinomycetota</taxon>
        <taxon>Actinomycetes</taxon>
        <taxon>Nakamurellales</taxon>
        <taxon>Nakamurellaceae</taxon>
        <taxon>Nakamurella</taxon>
    </lineage>
</organism>
<dbReference type="KEGG" id="nml:Namu_1160"/>
<reference evidence="3" key="1">
    <citation type="submission" date="2009-09" db="EMBL/GenBank/DDBJ databases">
        <title>The complete genome of Nakamurella multipartita DSM 44233.</title>
        <authorList>
            <consortium name="US DOE Joint Genome Institute (JGI-PGF)"/>
            <person name="Lucas S."/>
            <person name="Copeland A."/>
            <person name="Lapidus A."/>
            <person name="Glavina del Rio T."/>
            <person name="Dalin E."/>
            <person name="Tice H."/>
            <person name="Bruce D."/>
            <person name="Goodwin L."/>
            <person name="Pitluck S."/>
            <person name="Kyrpides N."/>
            <person name="Mavromatis K."/>
            <person name="Ivanova N."/>
            <person name="Ovchinnikova G."/>
            <person name="Sims D."/>
            <person name="Meincke L."/>
            <person name="Brettin T."/>
            <person name="Detter J.C."/>
            <person name="Han C."/>
            <person name="Larimer F."/>
            <person name="Land M."/>
            <person name="Hauser L."/>
            <person name="Markowitz V."/>
            <person name="Cheng J.-F."/>
            <person name="Hugenholtz P."/>
            <person name="Woyke T."/>
            <person name="Wu D."/>
            <person name="Klenk H.-P."/>
            <person name="Eisen J.A."/>
        </authorList>
    </citation>
    <scope>NUCLEOTIDE SEQUENCE [LARGE SCALE GENOMIC DNA]</scope>
    <source>
        <strain evidence="3">ATCC 700099 / DSM 44233 / CIP 104796 / JCM 9543 / NBRC 105858 / Y-104</strain>
    </source>
</reference>
<reference evidence="2 3" key="2">
    <citation type="journal article" date="2010" name="Stand. Genomic Sci.">
        <title>Complete genome sequence of Nakamurella multipartita type strain (Y-104).</title>
        <authorList>
            <person name="Tice H."/>
            <person name="Mayilraj S."/>
            <person name="Sims D."/>
            <person name="Lapidus A."/>
            <person name="Nolan M."/>
            <person name="Lucas S."/>
            <person name="Glavina Del Rio T."/>
            <person name="Copeland A."/>
            <person name="Cheng J.F."/>
            <person name="Meincke L."/>
            <person name="Bruce D."/>
            <person name="Goodwin L."/>
            <person name="Pitluck S."/>
            <person name="Ivanova N."/>
            <person name="Mavromatis K."/>
            <person name="Ovchinnikova G."/>
            <person name="Pati A."/>
            <person name="Chen A."/>
            <person name="Palaniappan K."/>
            <person name="Land M."/>
            <person name="Hauser L."/>
            <person name="Chang Y.J."/>
            <person name="Jeffries C.D."/>
            <person name="Detter J.C."/>
            <person name="Brettin T."/>
            <person name="Rohde M."/>
            <person name="Goker M."/>
            <person name="Bristow J."/>
            <person name="Eisen J.A."/>
            <person name="Markowitz V."/>
            <person name="Hugenholtz P."/>
            <person name="Kyrpides N.C."/>
            <person name="Klenk H.P."/>
            <person name="Chen F."/>
        </authorList>
    </citation>
    <scope>NUCLEOTIDE SEQUENCE [LARGE SCALE GENOMIC DNA]</scope>
    <source>
        <strain evidence="3">ATCC 700099 / DSM 44233 / CIP 104796 / JCM 9543 / NBRC 105858 / Y-104</strain>
    </source>
</reference>
<evidence type="ECO:0000256" key="1">
    <source>
        <dbReference type="SAM" id="Phobius"/>
    </source>
</evidence>
<feature type="transmembrane region" description="Helical" evidence="1">
    <location>
        <begin position="37"/>
        <end position="59"/>
    </location>
</feature>
<protein>
    <recommendedName>
        <fullName evidence="4">DUF485 domain-containing protein</fullName>
    </recommendedName>
</protein>
<keyword evidence="3" id="KW-1185">Reference proteome</keyword>
<evidence type="ECO:0008006" key="4">
    <source>
        <dbReference type="Google" id="ProtNLM"/>
    </source>
</evidence>
<dbReference type="PANTHER" id="PTHR38441">
    <property type="entry name" value="INTEGRAL MEMBRANE PROTEIN-RELATED"/>
    <property type="match status" value="1"/>
</dbReference>
<proteinExistence type="predicted"/>
<sequence>MAEPPPTTAVSSASTVNWEAVQDSPDFRKLRHALRSFVFPVTVAFLVWYFSYVLCAAFARDFMDTKVFGNINIGLLFGLLQFVTTFLIALLYARHMNSKFDPEADQLRDEIEGVV</sequence>
<dbReference type="InterPro" id="IPR007436">
    <property type="entry name" value="DUF485"/>
</dbReference>
<dbReference type="eggNOG" id="COG3162">
    <property type="taxonomic scope" value="Bacteria"/>
</dbReference>
<dbReference type="Proteomes" id="UP000002218">
    <property type="component" value="Chromosome"/>
</dbReference>
<dbReference type="Pfam" id="PF04341">
    <property type="entry name" value="DUF485"/>
    <property type="match status" value="1"/>
</dbReference>